<reference evidence="2" key="1">
    <citation type="submission" date="2014-11" db="EMBL/GenBank/DDBJ databases">
        <authorList>
            <person name="Amaro Gonzalez C."/>
        </authorList>
    </citation>
    <scope>NUCLEOTIDE SEQUENCE</scope>
</reference>
<feature type="signal peptide" evidence="1">
    <location>
        <begin position="1"/>
        <end position="18"/>
    </location>
</feature>
<sequence>MCITVLVDALSFCWSGEGVDTTCLLRYMWSRQPLLFT</sequence>
<keyword evidence="1" id="KW-0732">Signal</keyword>
<accession>A0A0E9Q7A8</accession>
<dbReference type="EMBL" id="GBXM01096170">
    <property type="protein sequence ID" value="JAH12407.1"/>
    <property type="molecule type" value="Transcribed_RNA"/>
</dbReference>
<organism evidence="2">
    <name type="scientific">Anguilla anguilla</name>
    <name type="common">European freshwater eel</name>
    <name type="synonym">Muraena anguilla</name>
    <dbReference type="NCBI Taxonomy" id="7936"/>
    <lineage>
        <taxon>Eukaryota</taxon>
        <taxon>Metazoa</taxon>
        <taxon>Chordata</taxon>
        <taxon>Craniata</taxon>
        <taxon>Vertebrata</taxon>
        <taxon>Euteleostomi</taxon>
        <taxon>Actinopterygii</taxon>
        <taxon>Neopterygii</taxon>
        <taxon>Teleostei</taxon>
        <taxon>Anguilliformes</taxon>
        <taxon>Anguillidae</taxon>
        <taxon>Anguilla</taxon>
    </lineage>
</organism>
<protein>
    <submittedName>
        <fullName evidence="2">Uncharacterized protein</fullName>
    </submittedName>
</protein>
<name>A0A0E9Q7A8_ANGAN</name>
<evidence type="ECO:0000313" key="2">
    <source>
        <dbReference type="EMBL" id="JAH12407.1"/>
    </source>
</evidence>
<reference evidence="2" key="2">
    <citation type="journal article" date="2015" name="Fish Shellfish Immunol.">
        <title>Early steps in the European eel (Anguilla anguilla)-Vibrio vulnificus interaction in the gills: Role of the RtxA13 toxin.</title>
        <authorList>
            <person name="Callol A."/>
            <person name="Pajuelo D."/>
            <person name="Ebbesson L."/>
            <person name="Teles M."/>
            <person name="MacKenzie S."/>
            <person name="Amaro C."/>
        </authorList>
    </citation>
    <scope>NUCLEOTIDE SEQUENCE</scope>
</reference>
<feature type="chain" id="PRO_5002430934" evidence="1">
    <location>
        <begin position="19"/>
        <end position="37"/>
    </location>
</feature>
<evidence type="ECO:0000256" key="1">
    <source>
        <dbReference type="SAM" id="SignalP"/>
    </source>
</evidence>
<proteinExistence type="predicted"/>
<dbReference type="AlphaFoldDB" id="A0A0E9Q7A8"/>